<dbReference type="GeneID" id="108966431"/>
<dbReference type="AlphaFoldDB" id="A0A0K8UEN2"/>
<feature type="transmembrane region" description="Helical" evidence="8">
    <location>
        <begin position="308"/>
        <end position="326"/>
    </location>
</feature>
<evidence type="ECO:0000259" key="9">
    <source>
        <dbReference type="PROSITE" id="PS50850"/>
    </source>
</evidence>
<proteinExistence type="predicted"/>
<evidence type="ECO:0000256" key="8">
    <source>
        <dbReference type="SAM" id="Phobius"/>
    </source>
</evidence>
<name>A0A0K8UEN2_BACLA</name>
<evidence type="ECO:0000256" key="7">
    <source>
        <dbReference type="ARBA" id="ARBA00023136"/>
    </source>
</evidence>
<dbReference type="GO" id="GO:0005886">
    <property type="term" value="C:plasma membrane"/>
    <property type="evidence" value="ECO:0007669"/>
    <property type="project" value="UniProtKB-SubCell"/>
</dbReference>
<feature type="transmembrane region" description="Helical" evidence="8">
    <location>
        <begin position="66"/>
        <end position="87"/>
    </location>
</feature>
<keyword evidence="3" id="KW-1003">Cell membrane</keyword>
<dbReference type="Gene3D" id="1.20.1250.20">
    <property type="entry name" value="MFS general substrate transporter like domains"/>
    <property type="match status" value="1"/>
</dbReference>
<dbReference type="CDD" id="cd17358">
    <property type="entry name" value="MFS_GLUT6_8_Class3_like"/>
    <property type="match status" value="1"/>
</dbReference>
<feature type="transmembrane region" description="Helical" evidence="8">
    <location>
        <begin position="120"/>
        <end position="141"/>
    </location>
</feature>
<feature type="transmembrane region" description="Helical" evidence="8">
    <location>
        <begin position="177"/>
        <end position="198"/>
    </location>
</feature>
<dbReference type="PANTHER" id="PTHR48021">
    <property type="match status" value="1"/>
</dbReference>
<evidence type="ECO:0000313" key="10">
    <source>
        <dbReference type="EMBL" id="JAI24755.1"/>
    </source>
</evidence>
<dbReference type="EMBL" id="GDHF01027559">
    <property type="protein sequence ID" value="JAI24755.1"/>
    <property type="molecule type" value="Transcribed_RNA"/>
</dbReference>
<dbReference type="InterPro" id="IPR005829">
    <property type="entry name" value="Sugar_transporter_CS"/>
</dbReference>
<comment type="subcellular location">
    <subcellularLocation>
        <location evidence="1">Cell membrane</location>
        <topology evidence="1">Multi-pass membrane protein</topology>
    </subcellularLocation>
</comment>
<dbReference type="InterPro" id="IPR020846">
    <property type="entry name" value="MFS_dom"/>
</dbReference>
<reference evidence="10" key="1">
    <citation type="submission" date="2015-06" db="EMBL/GenBank/DDBJ databases">
        <authorList>
            <person name="Hoefler B.C."/>
            <person name="Straight P.D."/>
        </authorList>
    </citation>
    <scope>NUCLEOTIDE SEQUENCE</scope>
</reference>
<keyword evidence="2" id="KW-0813">Transport</keyword>
<dbReference type="InterPro" id="IPR044775">
    <property type="entry name" value="MFS_ERD6/Tret1-like"/>
</dbReference>
<feature type="transmembrane region" description="Helical" evidence="8">
    <location>
        <begin position="333"/>
        <end position="356"/>
    </location>
</feature>
<evidence type="ECO:0000256" key="3">
    <source>
        <dbReference type="ARBA" id="ARBA00022475"/>
    </source>
</evidence>
<feature type="transmembrane region" description="Helical" evidence="8">
    <location>
        <begin position="268"/>
        <end position="288"/>
    </location>
</feature>
<gene>
    <name evidence="10" type="primary">Tret1_22</name>
    <name evidence="10" type="ORF">c0_g1_i1</name>
</gene>
<evidence type="ECO:0000256" key="5">
    <source>
        <dbReference type="ARBA" id="ARBA00022692"/>
    </source>
</evidence>
<evidence type="ECO:0000256" key="2">
    <source>
        <dbReference type="ARBA" id="ARBA00022448"/>
    </source>
</evidence>
<dbReference type="InterPro" id="IPR036259">
    <property type="entry name" value="MFS_trans_sf"/>
</dbReference>
<dbReference type="SUPFAM" id="SSF103473">
    <property type="entry name" value="MFS general substrate transporter"/>
    <property type="match status" value="1"/>
</dbReference>
<dbReference type="OrthoDB" id="8120565at2759"/>
<evidence type="ECO:0000256" key="6">
    <source>
        <dbReference type="ARBA" id="ARBA00022989"/>
    </source>
</evidence>
<accession>A0A0K8UEN2</accession>
<dbReference type="PROSITE" id="PS00216">
    <property type="entry name" value="SUGAR_TRANSPORT_1"/>
    <property type="match status" value="1"/>
</dbReference>
<feature type="transmembrane region" description="Helical" evidence="8">
    <location>
        <begin position="21"/>
        <end position="46"/>
    </location>
</feature>
<evidence type="ECO:0000256" key="1">
    <source>
        <dbReference type="ARBA" id="ARBA00004651"/>
    </source>
</evidence>
<dbReference type="PROSITE" id="PS50850">
    <property type="entry name" value="MFS"/>
    <property type="match status" value="1"/>
</dbReference>
<keyword evidence="6 8" id="KW-1133">Transmembrane helix</keyword>
<keyword evidence="4" id="KW-0762">Sugar transport</keyword>
<feature type="transmembrane region" description="Helical" evidence="8">
    <location>
        <begin position="406"/>
        <end position="425"/>
    </location>
</feature>
<feature type="domain" description="Major facilitator superfamily (MFS) profile" evidence="9">
    <location>
        <begin position="23"/>
        <end position="460"/>
    </location>
</feature>
<feature type="transmembrane region" description="Helical" evidence="8">
    <location>
        <begin position="431"/>
        <end position="456"/>
    </location>
</feature>
<dbReference type="InterPro" id="IPR050549">
    <property type="entry name" value="MFS_Trehalose_Transporter"/>
</dbReference>
<organism evidence="10">
    <name type="scientific">Bactrocera latifrons</name>
    <name type="common">Malaysian fruit fly</name>
    <name type="synonym">Chaetodacus latifrons</name>
    <dbReference type="NCBI Taxonomy" id="174628"/>
    <lineage>
        <taxon>Eukaryota</taxon>
        <taxon>Metazoa</taxon>
        <taxon>Ecdysozoa</taxon>
        <taxon>Arthropoda</taxon>
        <taxon>Hexapoda</taxon>
        <taxon>Insecta</taxon>
        <taxon>Pterygota</taxon>
        <taxon>Neoptera</taxon>
        <taxon>Endopterygota</taxon>
        <taxon>Diptera</taxon>
        <taxon>Brachycera</taxon>
        <taxon>Muscomorpha</taxon>
        <taxon>Tephritoidea</taxon>
        <taxon>Tephritidae</taxon>
        <taxon>Bactrocera</taxon>
        <taxon>Bactrocera</taxon>
    </lineage>
</organism>
<keyword evidence="5 8" id="KW-0812">Transmembrane</keyword>
<dbReference type="GO" id="GO:0051119">
    <property type="term" value="F:sugar transmembrane transporter activity"/>
    <property type="evidence" value="ECO:0007669"/>
    <property type="project" value="InterPro"/>
</dbReference>
<feature type="transmembrane region" description="Helical" evidence="8">
    <location>
        <begin position="368"/>
        <end position="394"/>
    </location>
</feature>
<sequence length="469" mass="51525">MLLNLCKNSQGVFRAEFRTQLLAAASVTIITFCHGIGLGWFAPMLFKLQAPGENPLDFEVSVEQGSWMGALVCLGSLLANVFFGYLLDIVGRKACIYCLAIPHICFWCLVYFAQSIEYLYAARFCGGMTGGGTYVVIPIFIGEVVDPAIRGRLTSLFTLTLNSGMLVGYTLSSNVPYHLIPLLVISLPVLFLLIETFFPETPTYLLQRAEVEKAEKAFKFYQGHTAESKQDIDKCNAKFSELRDAISQKSQADVVTWRDFFSKRAIHALSMGSMLILINVFSGSFAILNYATSIFGAIKTDLHPNTNTIIIGLVQIIGTITAIILVDRYGRKMLLILSTASMGICLAAFGMYAFFAEETSVDLTPYHSWLPLLLVALIILAANVGVIPVTFVVLVEILPPKIRSKGASFCLCLLSLFTFILIKVFPPFMQAFGLSASMWACASFAALGLFYIAIFLPETKGKSMSTEES</sequence>
<dbReference type="InterPro" id="IPR005828">
    <property type="entry name" value="MFS_sugar_transport-like"/>
</dbReference>
<dbReference type="PANTHER" id="PTHR48021:SF33">
    <property type="entry name" value="AT22075P-RELATED"/>
    <property type="match status" value="1"/>
</dbReference>
<dbReference type="Pfam" id="PF00083">
    <property type="entry name" value="Sugar_tr"/>
    <property type="match status" value="1"/>
</dbReference>
<keyword evidence="7 8" id="KW-0472">Membrane</keyword>
<evidence type="ECO:0000256" key="4">
    <source>
        <dbReference type="ARBA" id="ARBA00022597"/>
    </source>
</evidence>
<dbReference type="FunFam" id="1.20.1250.20:FF:000218">
    <property type="entry name" value="facilitated trehalose transporter Tret1"/>
    <property type="match status" value="1"/>
</dbReference>
<feature type="transmembrane region" description="Helical" evidence="8">
    <location>
        <begin position="94"/>
        <end position="114"/>
    </location>
</feature>
<protein>
    <submittedName>
        <fullName evidence="10">Facilitated trehalose transporter Tret1</fullName>
    </submittedName>
</protein>
<feature type="transmembrane region" description="Helical" evidence="8">
    <location>
        <begin position="153"/>
        <end position="171"/>
    </location>
</feature>